<dbReference type="GO" id="GO:0005634">
    <property type="term" value="C:nucleus"/>
    <property type="evidence" value="ECO:0007669"/>
    <property type="project" value="UniProtKB-SubCell"/>
</dbReference>
<dbReference type="InterPro" id="IPR007757">
    <property type="entry name" value="MT-A70-like"/>
</dbReference>
<dbReference type="InterPro" id="IPR045123">
    <property type="entry name" value="METTL14-like"/>
</dbReference>
<reference evidence="4 5" key="1">
    <citation type="submission" date="2020-02" db="EMBL/GenBank/DDBJ databases">
        <title>Draft genome sequence of Haematococcus lacustris strain NIES-144.</title>
        <authorList>
            <person name="Morimoto D."/>
            <person name="Nakagawa S."/>
            <person name="Yoshida T."/>
            <person name="Sawayama S."/>
        </authorList>
    </citation>
    <scope>NUCLEOTIDE SEQUENCE [LARGE SCALE GENOMIC DNA]</scope>
    <source>
        <strain evidence="4 5">NIES-144</strain>
    </source>
</reference>
<keyword evidence="5" id="KW-1185">Reference proteome</keyword>
<evidence type="ECO:0000313" key="5">
    <source>
        <dbReference type="Proteomes" id="UP000485058"/>
    </source>
</evidence>
<name>A0A6A0ABV7_HAELA</name>
<comment type="subcellular location">
    <subcellularLocation>
        <location evidence="1">Nucleus</location>
    </subcellularLocation>
</comment>
<dbReference type="InterPro" id="IPR029063">
    <property type="entry name" value="SAM-dependent_MTases_sf"/>
</dbReference>
<proteinExistence type="inferred from homology"/>
<keyword evidence="2" id="KW-0539">Nucleus</keyword>
<dbReference type="PROSITE" id="PS51143">
    <property type="entry name" value="MT_A70"/>
    <property type="match status" value="1"/>
</dbReference>
<evidence type="ECO:0000256" key="2">
    <source>
        <dbReference type="ARBA" id="ARBA00023242"/>
    </source>
</evidence>
<evidence type="ECO:0000256" key="1">
    <source>
        <dbReference type="ARBA" id="ARBA00004123"/>
    </source>
</evidence>
<dbReference type="SUPFAM" id="SSF53335">
    <property type="entry name" value="S-adenosyl-L-methionine-dependent methyltransferases"/>
    <property type="match status" value="1"/>
</dbReference>
<evidence type="ECO:0000256" key="3">
    <source>
        <dbReference type="PROSITE-ProRule" id="PRU00489"/>
    </source>
</evidence>
<evidence type="ECO:0000313" key="4">
    <source>
        <dbReference type="EMBL" id="GFH29534.1"/>
    </source>
</evidence>
<dbReference type="PANTHER" id="PTHR13107">
    <property type="entry name" value="N6-ADENOSINE-METHYLTRANSFERASE NON-CATALYTIC SUBUNIT"/>
    <property type="match status" value="1"/>
</dbReference>
<sequence length="157" mass="18311">MRDASVWTWQEIMALEVEALADRPSFVFLWCGSAEGLDAGRHCLNKWGFKRVEDICWIKTNKERNPRTGYLQAVNQETYSVLTHTKEHCLVGLRGQLKRNLDGHFIHTNCDTDVIVSEEPAGGSCEKPTELYEIIERFCLGKRPQRHHQQWQRQQQE</sequence>
<dbReference type="AlphaFoldDB" id="A0A6A0ABV7"/>
<dbReference type="PANTHER" id="PTHR13107:SF0">
    <property type="entry name" value="N6-ADENOSINE-METHYLTRANSFERASE NON-CATALYTIC SUBUNIT"/>
    <property type="match status" value="1"/>
</dbReference>
<organism evidence="4 5">
    <name type="scientific">Haematococcus lacustris</name>
    <name type="common">Green alga</name>
    <name type="synonym">Haematococcus pluvialis</name>
    <dbReference type="NCBI Taxonomy" id="44745"/>
    <lineage>
        <taxon>Eukaryota</taxon>
        <taxon>Viridiplantae</taxon>
        <taxon>Chlorophyta</taxon>
        <taxon>core chlorophytes</taxon>
        <taxon>Chlorophyceae</taxon>
        <taxon>CS clade</taxon>
        <taxon>Chlamydomonadales</taxon>
        <taxon>Haematococcaceae</taxon>
        <taxon>Haematococcus</taxon>
    </lineage>
</organism>
<dbReference type="GO" id="GO:0036396">
    <property type="term" value="C:RNA N6-methyladenosine methyltransferase complex"/>
    <property type="evidence" value="ECO:0007669"/>
    <property type="project" value="TreeGrafter"/>
</dbReference>
<dbReference type="GO" id="GO:0003729">
    <property type="term" value="F:mRNA binding"/>
    <property type="evidence" value="ECO:0007669"/>
    <property type="project" value="TreeGrafter"/>
</dbReference>
<dbReference type="Pfam" id="PF05063">
    <property type="entry name" value="MT-A70"/>
    <property type="match status" value="1"/>
</dbReference>
<accession>A0A6A0ABV7</accession>
<dbReference type="Proteomes" id="UP000485058">
    <property type="component" value="Unassembled WGS sequence"/>
</dbReference>
<comment type="caution">
    <text evidence="4">The sequence shown here is derived from an EMBL/GenBank/DDBJ whole genome shotgun (WGS) entry which is preliminary data.</text>
</comment>
<dbReference type="EMBL" id="BLLF01004402">
    <property type="protein sequence ID" value="GFH29534.1"/>
    <property type="molecule type" value="Genomic_DNA"/>
</dbReference>
<comment type="similarity">
    <text evidence="3">Belongs to the MT-A70-like family.</text>
</comment>
<protein>
    <submittedName>
        <fullName evidence="4">Uncharacterized protein</fullName>
    </submittedName>
</protein>
<gene>
    <name evidence="4" type="ORF">HaLaN_28213</name>
</gene>